<dbReference type="InterPro" id="IPR003661">
    <property type="entry name" value="HisK_dim/P_dom"/>
</dbReference>
<dbReference type="SUPFAM" id="SSF55785">
    <property type="entry name" value="PYP-like sensor domain (PAS domain)"/>
    <property type="match status" value="5"/>
</dbReference>
<dbReference type="InterPro" id="IPR035965">
    <property type="entry name" value="PAS-like_dom_sf"/>
</dbReference>
<dbReference type="PROSITE" id="PS50113">
    <property type="entry name" value="PAC"/>
    <property type="match status" value="3"/>
</dbReference>
<dbReference type="Pfam" id="PF00072">
    <property type="entry name" value="Response_reg"/>
    <property type="match status" value="1"/>
</dbReference>
<comment type="catalytic activity">
    <reaction evidence="1">
        <text>ATP + protein L-histidine = ADP + protein N-phospho-L-histidine.</text>
        <dbReference type="EC" id="2.7.13.3"/>
    </reaction>
</comment>
<dbReference type="InterPro" id="IPR011006">
    <property type="entry name" value="CheY-like_superfamily"/>
</dbReference>
<dbReference type="CDD" id="cd17580">
    <property type="entry name" value="REC_2_DhkD-like"/>
    <property type="match status" value="1"/>
</dbReference>
<feature type="domain" description="Histidine kinase" evidence="9">
    <location>
        <begin position="720"/>
        <end position="937"/>
    </location>
</feature>
<dbReference type="CDD" id="cd00082">
    <property type="entry name" value="HisKA"/>
    <property type="match status" value="1"/>
</dbReference>
<keyword evidence="6" id="KW-0902">Two-component regulatory system</keyword>
<dbReference type="AlphaFoldDB" id="A0A0P8DH58"/>
<dbReference type="Gene3D" id="3.40.50.2300">
    <property type="match status" value="1"/>
</dbReference>
<dbReference type="FunFam" id="3.30.450.20:FF:000099">
    <property type="entry name" value="Sensory box sensor histidine kinase"/>
    <property type="match status" value="1"/>
</dbReference>
<sequence length="1079" mass="120460">MSSAKSEQQPMGTPIGNPLRCQQGVIIHGADGSITAYNEAAQNILGLTQAQLESSNNIPWQTIYPDGSVWPLDDYPVMRTLRTGQACQGDAAMGFYRPNGELIWLAIETQPLSHTNNTNNKREPGKSHLEASEEHDVIEGGLEGFSGPVMTTFFEVRSPQSTLPTSPSELETLASQPFSTLETAFQTLLQNTPDLIYFKDTEGRYVTISEAASAWLGIATANIIGKTDRDLFLPEDFEAIQRADAQVMGTGISVTFEEQIVSQGIPKTLMTTKVPWQDSQGQLLGIMGICHDLTELKQAEHKEQQSRLRLRKVLDGLYSFVGLLTPDGILLEANQLALDAANLKSDDVLERPFPDAYWWSYSPEIQAQLWEAIHRAATGETVRYDVPVKVGENQFVTIDFSLVPLLDESGKVEYLVPSGLDITYRQQTEQGLRDRQSIIESQLSEIETIYQTAPIGLAVLDTNLRFVRINQNLAEINGVSVEDHIGRSVREILPALADEAEPQLRHILQTGEPVLNTEINGETPAQPGVQRSWIESFYPFPGQDGQPAGISIVCQEITERRKHDLALKESETRFRLITELLPQIFWTATPNGELDYYSAHWHDYAGVPTAAADKWAWQDCVHPDDVEKMTRLWQLSVDRGCFYQCEHRLRRADGEYRWYLNRAMPDRLESGEIVKWYGTAIDIHEQKQTSEELDRALTRETLARTEAERANRIKDEFLAVLSHELRSPLNPILGWVKLLQMRQMNEEKTTQALRTIERNAKLQTQLIDDLLDIAKILRGKLAFNPEPVSLGSVITSAIETVKVSATAKSLSLTYDIVQPAMVLGDSTRLQQIVWNLLSNAVKFTPNRGQVSIRLEQIDDQATITVRDTGKGIKAEFLPHLFESFRQEDATITRSYGGLGLGLAIVHYLVEMHGGMIMAESLGEDKGAIFTVSLPLMAVEESYQPPPESEIDMDLTGIQVLSVDDDADSREIVTVALEAYGATLTMANGAAAAMSLLETYQPDVLVLDIGLPEVDGYTLLKQIRNLDRHRHTPAIALTAYARDEDRDEALRQGFQVHLTKPIDIIEVVKIVAHLARHNTP</sequence>
<feature type="domain" description="PAC" evidence="12">
    <location>
        <begin position="380"/>
        <end position="434"/>
    </location>
</feature>
<dbReference type="InterPro" id="IPR004358">
    <property type="entry name" value="Sig_transdc_His_kin-like_C"/>
</dbReference>
<evidence type="ECO:0000259" key="10">
    <source>
        <dbReference type="PROSITE" id="PS50110"/>
    </source>
</evidence>
<protein>
    <recommendedName>
        <fullName evidence="7">Circadian input-output histidine kinase CikA</fullName>
        <ecNumber evidence="3">2.7.13.3</ecNumber>
    </recommendedName>
</protein>
<dbReference type="CDD" id="cd16922">
    <property type="entry name" value="HATPase_EvgS-ArcB-TorS-like"/>
    <property type="match status" value="1"/>
</dbReference>
<dbReference type="Pfam" id="PF13426">
    <property type="entry name" value="PAS_9"/>
    <property type="match status" value="1"/>
</dbReference>
<comment type="caution">
    <text evidence="13">The sequence shown here is derived from an EMBL/GenBank/DDBJ whole genome shotgun (WGS) entry which is preliminary data.</text>
</comment>
<dbReference type="PROSITE" id="PS50110">
    <property type="entry name" value="RESPONSE_REGULATORY"/>
    <property type="match status" value="1"/>
</dbReference>
<dbReference type="SUPFAM" id="SSF52172">
    <property type="entry name" value="CheY-like"/>
    <property type="match status" value="1"/>
</dbReference>
<comment type="similarity">
    <text evidence="2">In the N-terminal section; belongs to the phytochrome family.</text>
</comment>
<feature type="modified residue" description="4-aspartylphosphate" evidence="8">
    <location>
        <position position="1007"/>
    </location>
</feature>
<proteinExistence type="inferred from homology"/>
<dbReference type="Gene3D" id="3.30.450.20">
    <property type="entry name" value="PAS domain"/>
    <property type="match status" value="5"/>
</dbReference>
<dbReference type="Pfam" id="PF08448">
    <property type="entry name" value="PAS_4"/>
    <property type="match status" value="3"/>
</dbReference>
<dbReference type="SUPFAM" id="SSF55874">
    <property type="entry name" value="ATPase domain of HSP90 chaperone/DNA topoisomerase II/histidine kinase"/>
    <property type="match status" value="1"/>
</dbReference>
<dbReference type="PANTHER" id="PTHR43547:SF2">
    <property type="entry name" value="HYBRID SIGNAL TRANSDUCTION HISTIDINE KINASE C"/>
    <property type="match status" value="1"/>
</dbReference>
<dbReference type="Pfam" id="PF08447">
    <property type="entry name" value="PAS_3"/>
    <property type="match status" value="1"/>
</dbReference>
<dbReference type="SMART" id="SM00086">
    <property type="entry name" value="PAC"/>
    <property type="match status" value="4"/>
</dbReference>
<dbReference type="PRINTS" id="PR00344">
    <property type="entry name" value="BCTRLSENSOR"/>
</dbReference>
<dbReference type="GO" id="GO:0000155">
    <property type="term" value="F:phosphorelay sensor kinase activity"/>
    <property type="evidence" value="ECO:0007669"/>
    <property type="project" value="InterPro"/>
</dbReference>
<dbReference type="InterPro" id="IPR000700">
    <property type="entry name" value="PAS-assoc_C"/>
</dbReference>
<evidence type="ECO:0000256" key="8">
    <source>
        <dbReference type="PROSITE-ProRule" id="PRU00169"/>
    </source>
</evidence>
<feature type="domain" description="PAS" evidence="11">
    <location>
        <begin position="442"/>
        <end position="511"/>
    </location>
</feature>
<dbReference type="EMBL" id="LJZR01000009">
    <property type="protein sequence ID" value="KPQ35903.1"/>
    <property type="molecule type" value="Genomic_DNA"/>
</dbReference>
<dbReference type="PROSITE" id="PS50112">
    <property type="entry name" value="PAS"/>
    <property type="match status" value="2"/>
</dbReference>
<dbReference type="STRING" id="1666911.HLUCCA11_08385"/>
<dbReference type="FunFam" id="3.30.450.20:FF:000155">
    <property type="entry name" value="Sensor histidine kinase TodS"/>
    <property type="match status" value="1"/>
</dbReference>
<organism evidence="13 14">
    <name type="scientific">Phormidesmis priestleyi Ana</name>
    <dbReference type="NCBI Taxonomy" id="1666911"/>
    <lineage>
        <taxon>Bacteria</taxon>
        <taxon>Bacillati</taxon>
        <taxon>Cyanobacteriota</taxon>
        <taxon>Cyanophyceae</taxon>
        <taxon>Leptolyngbyales</taxon>
        <taxon>Leptolyngbyaceae</taxon>
        <taxon>Phormidesmis</taxon>
    </lineage>
</organism>
<feature type="domain" description="PAC" evidence="12">
    <location>
        <begin position="250"/>
        <end position="305"/>
    </location>
</feature>
<dbReference type="NCBIfam" id="TIGR00229">
    <property type="entry name" value="sensory_box"/>
    <property type="match status" value="3"/>
</dbReference>
<evidence type="ECO:0000259" key="12">
    <source>
        <dbReference type="PROSITE" id="PS50113"/>
    </source>
</evidence>
<name>A0A0P8DH58_9CYAN</name>
<keyword evidence="5" id="KW-0418">Kinase</keyword>
<evidence type="ECO:0000256" key="2">
    <source>
        <dbReference type="ARBA" id="ARBA00006402"/>
    </source>
</evidence>
<feature type="domain" description="PAS" evidence="11">
    <location>
        <begin position="181"/>
        <end position="251"/>
    </location>
</feature>
<evidence type="ECO:0000313" key="13">
    <source>
        <dbReference type="EMBL" id="KPQ35903.1"/>
    </source>
</evidence>
<dbReference type="InterPro" id="IPR001789">
    <property type="entry name" value="Sig_transdc_resp-reg_receiver"/>
</dbReference>
<evidence type="ECO:0000256" key="5">
    <source>
        <dbReference type="ARBA" id="ARBA00022777"/>
    </source>
</evidence>
<evidence type="ECO:0000256" key="7">
    <source>
        <dbReference type="ARBA" id="ARBA00074306"/>
    </source>
</evidence>
<dbReference type="SMART" id="SM00388">
    <property type="entry name" value="HisKA"/>
    <property type="match status" value="1"/>
</dbReference>
<dbReference type="InterPro" id="IPR013655">
    <property type="entry name" value="PAS_fold_3"/>
</dbReference>
<dbReference type="PANTHER" id="PTHR43547">
    <property type="entry name" value="TWO-COMPONENT HISTIDINE KINASE"/>
    <property type="match status" value="1"/>
</dbReference>
<feature type="domain" description="Response regulatory" evidence="10">
    <location>
        <begin position="958"/>
        <end position="1074"/>
    </location>
</feature>
<accession>A0A0P8DH58</accession>
<evidence type="ECO:0000259" key="11">
    <source>
        <dbReference type="PROSITE" id="PS50112"/>
    </source>
</evidence>
<dbReference type="InterPro" id="IPR000014">
    <property type="entry name" value="PAS"/>
</dbReference>
<dbReference type="FunFam" id="3.30.565.10:FF:000010">
    <property type="entry name" value="Sensor histidine kinase RcsC"/>
    <property type="match status" value="1"/>
</dbReference>
<evidence type="ECO:0000313" key="14">
    <source>
        <dbReference type="Proteomes" id="UP000050465"/>
    </source>
</evidence>
<dbReference type="Pfam" id="PF02518">
    <property type="entry name" value="HATPase_c"/>
    <property type="match status" value="1"/>
</dbReference>
<gene>
    <name evidence="13" type="ORF">HLUCCA11_08385</name>
</gene>
<dbReference type="SMART" id="SM00091">
    <property type="entry name" value="PAS"/>
    <property type="match status" value="5"/>
</dbReference>
<dbReference type="CDD" id="cd00130">
    <property type="entry name" value="PAS"/>
    <property type="match status" value="5"/>
</dbReference>
<dbReference type="SUPFAM" id="SSF47384">
    <property type="entry name" value="Homodimeric domain of signal transducing histidine kinase"/>
    <property type="match status" value="1"/>
</dbReference>
<evidence type="ECO:0000256" key="3">
    <source>
        <dbReference type="ARBA" id="ARBA00012438"/>
    </source>
</evidence>
<dbReference type="SMART" id="SM00387">
    <property type="entry name" value="HATPase_c"/>
    <property type="match status" value="1"/>
</dbReference>
<dbReference type="Gene3D" id="1.10.287.130">
    <property type="match status" value="1"/>
</dbReference>
<dbReference type="InterPro" id="IPR005467">
    <property type="entry name" value="His_kinase_dom"/>
</dbReference>
<dbReference type="PATRIC" id="fig|1666911.3.peg.4054"/>
<evidence type="ECO:0000256" key="1">
    <source>
        <dbReference type="ARBA" id="ARBA00000085"/>
    </source>
</evidence>
<keyword evidence="4 8" id="KW-0597">Phosphoprotein</keyword>
<evidence type="ECO:0000256" key="4">
    <source>
        <dbReference type="ARBA" id="ARBA00022553"/>
    </source>
</evidence>
<feature type="domain" description="PAC" evidence="12">
    <location>
        <begin position="643"/>
        <end position="695"/>
    </location>
</feature>
<reference evidence="13 14" key="1">
    <citation type="submission" date="2015-09" db="EMBL/GenBank/DDBJ databases">
        <title>Identification and resolution of microdiversity through metagenomic sequencing of parallel consortia.</title>
        <authorList>
            <person name="Nelson W.C."/>
            <person name="Romine M.F."/>
            <person name="Lindemann S.R."/>
        </authorList>
    </citation>
    <scope>NUCLEOTIDE SEQUENCE [LARGE SCALE GENOMIC DNA]</scope>
    <source>
        <strain evidence="13">Ana</strain>
    </source>
</reference>
<dbReference type="Pfam" id="PF00512">
    <property type="entry name" value="HisKA"/>
    <property type="match status" value="1"/>
</dbReference>
<dbReference type="InterPro" id="IPR036097">
    <property type="entry name" value="HisK_dim/P_sf"/>
</dbReference>
<keyword evidence="5" id="KW-0808">Transferase</keyword>
<dbReference type="InterPro" id="IPR036890">
    <property type="entry name" value="HATPase_C_sf"/>
</dbReference>
<dbReference type="SMART" id="SM00448">
    <property type="entry name" value="REC"/>
    <property type="match status" value="1"/>
</dbReference>
<dbReference type="Gene3D" id="3.30.565.10">
    <property type="entry name" value="Histidine kinase-like ATPase, C-terminal domain"/>
    <property type="match status" value="1"/>
</dbReference>
<dbReference type="EC" id="2.7.13.3" evidence="3"/>
<evidence type="ECO:0000259" key="9">
    <source>
        <dbReference type="PROSITE" id="PS50109"/>
    </source>
</evidence>
<evidence type="ECO:0000256" key="6">
    <source>
        <dbReference type="ARBA" id="ARBA00023012"/>
    </source>
</evidence>
<dbReference type="PROSITE" id="PS50109">
    <property type="entry name" value="HIS_KIN"/>
    <property type="match status" value="1"/>
</dbReference>
<dbReference type="InterPro" id="IPR013656">
    <property type="entry name" value="PAS_4"/>
</dbReference>
<dbReference type="Proteomes" id="UP000050465">
    <property type="component" value="Unassembled WGS sequence"/>
</dbReference>
<dbReference type="InterPro" id="IPR003594">
    <property type="entry name" value="HATPase_dom"/>
</dbReference>
<dbReference type="InterPro" id="IPR001610">
    <property type="entry name" value="PAC"/>
</dbReference>